<feature type="transmembrane region" description="Helical" evidence="7">
    <location>
        <begin position="110"/>
        <end position="129"/>
    </location>
</feature>
<dbReference type="Proteomes" id="UP000256304">
    <property type="component" value="Unassembled WGS sequence"/>
</dbReference>
<dbReference type="GO" id="GO:0055085">
    <property type="term" value="P:transmembrane transport"/>
    <property type="evidence" value="ECO:0007669"/>
    <property type="project" value="InterPro"/>
</dbReference>
<evidence type="ECO:0000256" key="3">
    <source>
        <dbReference type="ARBA" id="ARBA00022475"/>
    </source>
</evidence>
<dbReference type="EMBL" id="QTTN01000031">
    <property type="protein sequence ID" value="REE69739.1"/>
    <property type="molecule type" value="Genomic_DNA"/>
</dbReference>
<feature type="transmembrane region" description="Helical" evidence="7">
    <location>
        <begin position="263"/>
        <end position="282"/>
    </location>
</feature>
<comment type="similarity">
    <text evidence="7">Belongs to the binding-protein-dependent transport system permease family.</text>
</comment>
<evidence type="ECO:0000256" key="5">
    <source>
        <dbReference type="ARBA" id="ARBA00022989"/>
    </source>
</evidence>
<comment type="caution">
    <text evidence="9">The sequence shown here is derived from an EMBL/GenBank/DDBJ whole genome shotgun (WGS) entry which is preliminary data.</text>
</comment>
<dbReference type="PANTHER" id="PTHR43744">
    <property type="entry name" value="ABC TRANSPORTER PERMEASE PROTEIN MG189-RELATED-RELATED"/>
    <property type="match status" value="1"/>
</dbReference>
<feature type="transmembrane region" description="Helical" evidence="7">
    <location>
        <begin position="79"/>
        <end position="98"/>
    </location>
</feature>
<gene>
    <name evidence="9" type="ORF">A8990_13158</name>
</gene>
<dbReference type="CDD" id="cd06261">
    <property type="entry name" value="TM_PBP2"/>
    <property type="match status" value="1"/>
</dbReference>
<keyword evidence="3" id="KW-1003">Cell membrane</keyword>
<sequence>MIGKSNLSDKLFNLVIYLFLCSIFVVTFYPFWNILVVSLNDATDAVRGGLYLWPREFTLASYQSIFRNKELIGSINVTVLRTVIGTPLSVMAICMMAYSLSKRELIAWRFFTLFFIFTMYFGGGLIPTYMIIKSLGLIDSFWVYIFPGLIGVFLMILVRTFIEQLPPELEESAKIDGANELEIFARLILPLCVPVLATIALFIGIGHWNAWYDSYIYTYKPELKTLQAVLVKILNQFQTGAMVSEADQLANSSKRTPVSGESIRMAVTMVATLPIIMVYPFIQRFFVKGMMMGAIKS</sequence>
<dbReference type="PROSITE" id="PS50928">
    <property type="entry name" value="ABC_TM1"/>
    <property type="match status" value="1"/>
</dbReference>
<evidence type="ECO:0000256" key="4">
    <source>
        <dbReference type="ARBA" id="ARBA00022692"/>
    </source>
</evidence>
<evidence type="ECO:0000313" key="10">
    <source>
        <dbReference type="Proteomes" id="UP000256304"/>
    </source>
</evidence>
<dbReference type="OrthoDB" id="9810086at2"/>
<dbReference type="Gene3D" id="1.10.3720.10">
    <property type="entry name" value="MetI-like"/>
    <property type="match status" value="1"/>
</dbReference>
<keyword evidence="5 7" id="KW-1133">Transmembrane helix</keyword>
<dbReference type="RefSeq" id="WP_116191221.1">
    <property type="nucleotide sequence ID" value="NZ_QTTN01000031.1"/>
</dbReference>
<evidence type="ECO:0000256" key="7">
    <source>
        <dbReference type="RuleBase" id="RU363032"/>
    </source>
</evidence>
<feature type="domain" description="ABC transmembrane type-1" evidence="8">
    <location>
        <begin position="71"/>
        <end position="282"/>
    </location>
</feature>
<feature type="transmembrane region" description="Helical" evidence="7">
    <location>
        <begin position="12"/>
        <end position="32"/>
    </location>
</feature>
<keyword evidence="4 7" id="KW-0812">Transmembrane</keyword>
<protein>
    <submittedName>
        <fullName evidence="9">Carbohydrate ABC transporter membrane protein 2 (CUT1 family)</fullName>
    </submittedName>
</protein>
<keyword evidence="10" id="KW-1185">Reference proteome</keyword>
<organism evidence="9 10">
    <name type="scientific">Paenibacillus taihuensis</name>
    <dbReference type="NCBI Taxonomy" id="1156355"/>
    <lineage>
        <taxon>Bacteria</taxon>
        <taxon>Bacillati</taxon>
        <taxon>Bacillota</taxon>
        <taxon>Bacilli</taxon>
        <taxon>Bacillales</taxon>
        <taxon>Paenibacillaceae</taxon>
        <taxon>Paenibacillus</taxon>
    </lineage>
</organism>
<dbReference type="SUPFAM" id="SSF161098">
    <property type="entry name" value="MetI-like"/>
    <property type="match status" value="1"/>
</dbReference>
<dbReference type="PANTHER" id="PTHR43744:SF9">
    <property type="entry name" value="POLYGALACTURONAN_RHAMNOGALACTURONAN TRANSPORT SYSTEM PERMEASE PROTEIN YTCP"/>
    <property type="match status" value="1"/>
</dbReference>
<name>A0A3D9R5Q2_9BACL</name>
<keyword evidence="2 7" id="KW-0813">Transport</keyword>
<evidence type="ECO:0000313" key="9">
    <source>
        <dbReference type="EMBL" id="REE69739.1"/>
    </source>
</evidence>
<dbReference type="GO" id="GO:0005886">
    <property type="term" value="C:plasma membrane"/>
    <property type="evidence" value="ECO:0007669"/>
    <property type="project" value="UniProtKB-SubCell"/>
</dbReference>
<reference evidence="9 10" key="1">
    <citation type="submission" date="2018-08" db="EMBL/GenBank/DDBJ databases">
        <title>Genomic Encyclopedia of Type Strains, Phase III (KMG-III): the genomes of soil and plant-associated and newly described type strains.</title>
        <authorList>
            <person name="Whitman W."/>
        </authorList>
    </citation>
    <scope>NUCLEOTIDE SEQUENCE [LARGE SCALE GENOMIC DNA]</scope>
    <source>
        <strain evidence="9 10">CGMCC 1.10966</strain>
    </source>
</reference>
<keyword evidence="6 7" id="KW-0472">Membrane</keyword>
<feature type="transmembrane region" description="Helical" evidence="7">
    <location>
        <begin position="183"/>
        <end position="205"/>
    </location>
</feature>
<evidence type="ECO:0000256" key="2">
    <source>
        <dbReference type="ARBA" id="ARBA00022448"/>
    </source>
</evidence>
<evidence type="ECO:0000256" key="6">
    <source>
        <dbReference type="ARBA" id="ARBA00023136"/>
    </source>
</evidence>
<evidence type="ECO:0000256" key="1">
    <source>
        <dbReference type="ARBA" id="ARBA00004651"/>
    </source>
</evidence>
<comment type="subcellular location">
    <subcellularLocation>
        <location evidence="1 7">Cell membrane</location>
        <topology evidence="1 7">Multi-pass membrane protein</topology>
    </subcellularLocation>
</comment>
<evidence type="ECO:0000259" key="8">
    <source>
        <dbReference type="PROSITE" id="PS50928"/>
    </source>
</evidence>
<dbReference type="InterPro" id="IPR035906">
    <property type="entry name" value="MetI-like_sf"/>
</dbReference>
<dbReference type="Pfam" id="PF00528">
    <property type="entry name" value="BPD_transp_1"/>
    <property type="match status" value="1"/>
</dbReference>
<dbReference type="AlphaFoldDB" id="A0A3D9R5Q2"/>
<feature type="transmembrane region" description="Helical" evidence="7">
    <location>
        <begin position="141"/>
        <end position="162"/>
    </location>
</feature>
<dbReference type="InterPro" id="IPR000515">
    <property type="entry name" value="MetI-like"/>
</dbReference>
<proteinExistence type="inferred from homology"/>
<accession>A0A3D9R5Q2</accession>